<protein>
    <submittedName>
        <fullName evidence="2">Uncharacterized protein</fullName>
    </submittedName>
</protein>
<feature type="region of interest" description="Disordered" evidence="1">
    <location>
        <begin position="199"/>
        <end position="221"/>
    </location>
</feature>
<keyword evidence="3" id="KW-1185">Reference proteome</keyword>
<accession>A0ABR9L3A1</accession>
<dbReference type="EMBL" id="JADBEJ010000003">
    <property type="protein sequence ID" value="MBE1575031.1"/>
    <property type="molecule type" value="Genomic_DNA"/>
</dbReference>
<evidence type="ECO:0000313" key="2">
    <source>
        <dbReference type="EMBL" id="MBE1575031.1"/>
    </source>
</evidence>
<proteinExistence type="predicted"/>
<evidence type="ECO:0000256" key="1">
    <source>
        <dbReference type="SAM" id="MobiDB-lite"/>
    </source>
</evidence>
<reference evidence="2 3" key="1">
    <citation type="submission" date="2020-10" db="EMBL/GenBank/DDBJ databases">
        <title>Sequencing the genomes of 1000 actinobacteria strains.</title>
        <authorList>
            <person name="Klenk H.-P."/>
        </authorList>
    </citation>
    <scope>NUCLEOTIDE SEQUENCE [LARGE SCALE GENOMIC DNA]</scope>
    <source>
        <strain evidence="2 3">DSM 46661</strain>
    </source>
</reference>
<organism evidence="2 3">
    <name type="scientific">Amycolatopsis roodepoortensis</name>
    <dbReference type="NCBI Taxonomy" id="700274"/>
    <lineage>
        <taxon>Bacteria</taxon>
        <taxon>Bacillati</taxon>
        <taxon>Actinomycetota</taxon>
        <taxon>Actinomycetes</taxon>
        <taxon>Pseudonocardiales</taxon>
        <taxon>Pseudonocardiaceae</taxon>
        <taxon>Amycolatopsis</taxon>
    </lineage>
</organism>
<sequence length="253" mass="29139">MGAYPEILRRFKPETAEHEMTVAHDEGLYRHLKFRHTGTCYSGYYWFDLITVPGALIFQGDGDGFIFQRVEDMFEFFRGPVGRINPAYWQEKVVSGREGLLTYSEKAFRDKVIEEFRDACAVGVPRGTGRALREQILADDYAEIHYEQGAREAVELFEHDGFEFSDVDDWDLKDFNWWFLWACHAIVWGIAYYDTKSRPTVPDPAPARPRPKVRPEPRVIVGSPSPSRQLPVMLGARRIIDVHLPEPVGEVIT</sequence>
<evidence type="ECO:0000313" key="3">
    <source>
        <dbReference type="Proteomes" id="UP000656548"/>
    </source>
</evidence>
<dbReference type="Proteomes" id="UP000656548">
    <property type="component" value="Unassembled WGS sequence"/>
</dbReference>
<gene>
    <name evidence="2" type="ORF">H4W30_002078</name>
</gene>
<name>A0ABR9L3A1_9PSEU</name>
<dbReference type="RefSeq" id="WP_191334916.1">
    <property type="nucleotide sequence ID" value="NZ_JADBEJ010000003.1"/>
</dbReference>
<comment type="caution">
    <text evidence="2">The sequence shown here is derived from an EMBL/GenBank/DDBJ whole genome shotgun (WGS) entry which is preliminary data.</text>
</comment>